<organism evidence="7 8">
    <name type="scientific">Anthostomella pinea</name>
    <dbReference type="NCBI Taxonomy" id="933095"/>
    <lineage>
        <taxon>Eukaryota</taxon>
        <taxon>Fungi</taxon>
        <taxon>Dikarya</taxon>
        <taxon>Ascomycota</taxon>
        <taxon>Pezizomycotina</taxon>
        <taxon>Sordariomycetes</taxon>
        <taxon>Xylariomycetidae</taxon>
        <taxon>Xylariales</taxon>
        <taxon>Xylariaceae</taxon>
        <taxon>Anthostomella</taxon>
    </lineage>
</organism>
<evidence type="ECO:0000256" key="5">
    <source>
        <dbReference type="PROSITE-ProRule" id="PRU00708"/>
    </source>
</evidence>
<protein>
    <submittedName>
        <fullName evidence="7">Uu.00g068810.m01.CDS01</fullName>
    </submittedName>
</protein>
<dbReference type="EMBL" id="CAUWAG010000018">
    <property type="protein sequence ID" value="CAJ2511256.1"/>
    <property type="molecule type" value="Genomic_DNA"/>
</dbReference>
<evidence type="ECO:0000313" key="8">
    <source>
        <dbReference type="Proteomes" id="UP001295740"/>
    </source>
</evidence>
<name>A0AAI8YNM2_9PEZI</name>
<evidence type="ECO:0000256" key="4">
    <source>
        <dbReference type="ARBA" id="ARBA00044511"/>
    </source>
</evidence>
<dbReference type="Proteomes" id="UP001295740">
    <property type="component" value="Unassembled WGS sequence"/>
</dbReference>
<evidence type="ECO:0000256" key="2">
    <source>
        <dbReference type="ARBA" id="ARBA00022737"/>
    </source>
</evidence>
<gene>
    <name evidence="7" type="ORF">KHLLAP_LOCUS11724</name>
</gene>
<feature type="repeat" description="PPR" evidence="5">
    <location>
        <begin position="331"/>
        <end position="365"/>
    </location>
</feature>
<dbReference type="InterPro" id="IPR002885">
    <property type="entry name" value="PPR_rpt"/>
</dbReference>
<evidence type="ECO:0000256" key="6">
    <source>
        <dbReference type="SAM" id="MobiDB-lite"/>
    </source>
</evidence>
<comment type="caution">
    <text evidence="7">The sequence shown here is derived from an EMBL/GenBank/DDBJ whole genome shotgun (WGS) entry which is preliminary data.</text>
</comment>
<comment type="similarity">
    <text evidence="1">Belongs to the CCM1 family.</text>
</comment>
<feature type="region of interest" description="Disordered" evidence="6">
    <location>
        <begin position="1"/>
        <end position="66"/>
    </location>
</feature>
<dbReference type="NCBIfam" id="TIGR00756">
    <property type="entry name" value="PPR"/>
    <property type="match status" value="2"/>
</dbReference>
<comment type="function">
    <text evidence="3">Regulates mitochondrial small subunit maturation by controlling 15S rRNA 5'-end processing. Localizes to the 5' precursor of the 15S rRNA in a position that is subsequently occupied by mS47 in the mature yeast mtSSU. Uses structure and sequence-specific RNA recognition, binding to a single-stranded region of the precursor and specifically recognizing bases -6 to -1. The exchange of Ccm1 for mS47 is coupled to the irreversible removal of precursor rRNA that is accompanied by conformational changes of the mitoribosomal proteins uS5m and mS26. These conformational changes signal completion of 5'-end rRNA processing through protection of the mature 5'-end of the 15S rRNA and stabilization of mS47. The removal of the 5' precursor together with the dissociation of Ccm1 may be catalyzed by the 5'-3' exoribonuclease Pet127. Involved in the specific removal of group I introns in mitochondrial encoded transcripts.</text>
</comment>
<dbReference type="Gene3D" id="1.25.40.10">
    <property type="entry name" value="Tetratricopeptide repeat domain"/>
    <property type="match status" value="1"/>
</dbReference>
<keyword evidence="2" id="KW-0677">Repeat</keyword>
<feature type="compositionally biased region" description="Polar residues" evidence="6">
    <location>
        <begin position="43"/>
        <end position="56"/>
    </location>
</feature>
<feature type="repeat" description="PPR" evidence="5">
    <location>
        <begin position="261"/>
        <end position="295"/>
    </location>
</feature>
<keyword evidence="8" id="KW-1185">Reference proteome</keyword>
<dbReference type="Pfam" id="PF01535">
    <property type="entry name" value="PPR"/>
    <property type="match status" value="2"/>
</dbReference>
<comment type="subunit">
    <text evidence="4">Binds to mitochondrial small subunit 15S rRNA.</text>
</comment>
<dbReference type="PANTHER" id="PTHR47447:SF17">
    <property type="entry name" value="OS12G0638900 PROTEIN"/>
    <property type="match status" value="1"/>
</dbReference>
<evidence type="ECO:0000313" key="7">
    <source>
        <dbReference type="EMBL" id="CAJ2511256.1"/>
    </source>
</evidence>
<proteinExistence type="inferred from homology"/>
<accession>A0AAI8YNM2</accession>
<evidence type="ECO:0000256" key="3">
    <source>
        <dbReference type="ARBA" id="ARBA00044493"/>
    </source>
</evidence>
<dbReference type="AlphaFoldDB" id="A0AAI8YNM2"/>
<dbReference type="InterPro" id="IPR011990">
    <property type="entry name" value="TPR-like_helical_dom_sf"/>
</dbReference>
<reference evidence="7" key="1">
    <citation type="submission" date="2023-10" db="EMBL/GenBank/DDBJ databases">
        <authorList>
            <person name="Hackl T."/>
        </authorList>
    </citation>
    <scope>NUCLEOTIDE SEQUENCE</scope>
</reference>
<dbReference type="PANTHER" id="PTHR47447">
    <property type="entry name" value="OS03G0856100 PROTEIN"/>
    <property type="match status" value="1"/>
</dbReference>
<sequence length="561" mass="63337">MAASETYPTRYILHASPLDRQGPNGPPEGSLQLSPHSDHSAPQYPSSRSWNHTASPSIEPEESDVVFQPKIIQPKRELLGFLDQYDETTVDEHLEYLRDPYMRKYAPADGPNLSVSDRTEDVELQSVGKLYRGRSRECEEVQLLRKALYTKLRHPGRVGLDTIWALYQAVPEPRAAHMSSSVRHLLFATLSTTERKDHKSMLRYFAVVADVKNSGFTLTRKEWHGAMSFASRYVATTTEVETEAALRLWRDMEVNAGIKGNEVTFNILFDSASKAGKFNLAEMIYEEMTTRGFPFSRYHHVSLIHFFGLKQVASGVRAAYKEMIEAGEIIDTVVLNCVIAGFIRCGEEDAADRVYEKMKASNANLKVVPHRDYTMQKSITKVLMMFAKVGKKHPDMRSNFQQAALLSPDLRTYRILITHYGVRLGDLTKVSQFLDEMKLYKVPLHGSIFLALFKSFAVYGGRGSDWSSSRLDSVWDAFLSALDSGADGLTIGTWLAMAVLNAFSKHSSRDQLLDIYECLRSRWDLNTADSEFMLGFLNRLLQGDDLINRRKGGGTGRGLWS</sequence>
<dbReference type="PROSITE" id="PS51375">
    <property type="entry name" value="PPR"/>
    <property type="match status" value="2"/>
</dbReference>
<evidence type="ECO:0000256" key="1">
    <source>
        <dbReference type="ARBA" id="ARBA00006192"/>
    </source>
</evidence>